<name>A0ABV7JG42_9SPHI</name>
<dbReference type="InterPro" id="IPR012337">
    <property type="entry name" value="RNaseH-like_sf"/>
</dbReference>
<dbReference type="Pfam" id="PF00665">
    <property type="entry name" value="rve"/>
    <property type="match status" value="1"/>
</dbReference>
<dbReference type="PANTHER" id="PTHR46889:SF4">
    <property type="entry name" value="TRANSPOSASE INSO FOR INSERTION SEQUENCE ELEMENT IS911B-RELATED"/>
    <property type="match status" value="1"/>
</dbReference>
<dbReference type="Proteomes" id="UP001595526">
    <property type="component" value="Unassembled WGS sequence"/>
</dbReference>
<proteinExistence type="predicted"/>
<accession>A0ABV7JG42</accession>
<gene>
    <name evidence="2" type="ORF">ACFOET_05485</name>
</gene>
<dbReference type="InterPro" id="IPR036397">
    <property type="entry name" value="RNaseH_sf"/>
</dbReference>
<dbReference type="PANTHER" id="PTHR46889">
    <property type="entry name" value="TRANSPOSASE INSF FOR INSERTION SEQUENCE IS3B-RELATED"/>
    <property type="match status" value="1"/>
</dbReference>
<keyword evidence="3" id="KW-1185">Reference proteome</keyword>
<dbReference type="InterPro" id="IPR001584">
    <property type="entry name" value="Integrase_cat-core"/>
</dbReference>
<evidence type="ECO:0000259" key="1">
    <source>
        <dbReference type="PROSITE" id="PS50994"/>
    </source>
</evidence>
<feature type="domain" description="Integrase catalytic" evidence="1">
    <location>
        <begin position="124"/>
        <end position="191"/>
    </location>
</feature>
<evidence type="ECO:0000313" key="2">
    <source>
        <dbReference type="EMBL" id="MFC3197058.1"/>
    </source>
</evidence>
<dbReference type="PROSITE" id="PS50994">
    <property type="entry name" value="INTEGRASE"/>
    <property type="match status" value="1"/>
</dbReference>
<feature type="non-terminal residue" evidence="2">
    <location>
        <position position="191"/>
    </location>
</feature>
<comment type="caution">
    <text evidence="2">The sequence shown here is derived from an EMBL/GenBank/DDBJ whole genome shotgun (WGS) entry which is preliminary data.</text>
</comment>
<dbReference type="Gene3D" id="3.30.420.10">
    <property type="entry name" value="Ribonuclease H-like superfamily/Ribonuclease H"/>
    <property type="match status" value="1"/>
</dbReference>
<dbReference type="InterPro" id="IPR050900">
    <property type="entry name" value="Transposase_IS3/IS150/IS904"/>
</dbReference>
<dbReference type="Pfam" id="PF13276">
    <property type="entry name" value="HTH_21"/>
    <property type="match status" value="1"/>
</dbReference>
<protein>
    <submittedName>
        <fullName evidence="2">DDE-type integrase/transposase/recombinase</fullName>
    </submittedName>
</protein>
<dbReference type="EMBL" id="JBHRTA010000010">
    <property type="protein sequence ID" value="MFC3197058.1"/>
    <property type="molecule type" value="Genomic_DNA"/>
</dbReference>
<sequence length="191" mass="22419">MSLGQMSLDQKRALVCPGFEGMSVSKQCKSLGLERSSYYFKPRGESLFNQQLMGVIDRQFLEHPYLGAGRMTDWLKLDMGYHVNIKRVRRLYKVMNLRTLFPKRNLSKAKAGDYKYPYLLNGLEIDRPNQVWQADITYIPMFRGFMYLFAIIDVYSRRIMGWSTSNTMSVEWCRDVLKDTLRDHGTPEIFN</sequence>
<evidence type="ECO:0000313" key="3">
    <source>
        <dbReference type="Proteomes" id="UP001595526"/>
    </source>
</evidence>
<dbReference type="InterPro" id="IPR025948">
    <property type="entry name" value="HTH-like_dom"/>
</dbReference>
<reference evidence="3" key="1">
    <citation type="journal article" date="2019" name="Int. J. Syst. Evol. Microbiol.">
        <title>The Global Catalogue of Microorganisms (GCM) 10K type strain sequencing project: providing services to taxonomists for standard genome sequencing and annotation.</title>
        <authorList>
            <consortium name="The Broad Institute Genomics Platform"/>
            <consortium name="The Broad Institute Genome Sequencing Center for Infectious Disease"/>
            <person name="Wu L."/>
            <person name="Ma J."/>
        </authorList>
    </citation>
    <scope>NUCLEOTIDE SEQUENCE [LARGE SCALE GENOMIC DNA]</scope>
    <source>
        <strain evidence="3">KCTC 52416</strain>
    </source>
</reference>
<dbReference type="SUPFAM" id="SSF53098">
    <property type="entry name" value="Ribonuclease H-like"/>
    <property type="match status" value="1"/>
</dbReference>
<organism evidence="2 3">
    <name type="scientific">Parapedobacter deserti</name>
    <dbReference type="NCBI Taxonomy" id="1912957"/>
    <lineage>
        <taxon>Bacteria</taxon>
        <taxon>Pseudomonadati</taxon>
        <taxon>Bacteroidota</taxon>
        <taxon>Sphingobacteriia</taxon>
        <taxon>Sphingobacteriales</taxon>
        <taxon>Sphingobacteriaceae</taxon>
        <taxon>Parapedobacter</taxon>
    </lineage>
</organism>